<reference evidence="2 3" key="1">
    <citation type="journal article" date="2019" name="Int. J. Syst. Evol. Microbiol.">
        <title>The Global Catalogue of Microorganisms (GCM) 10K type strain sequencing project: providing services to taxonomists for standard genome sequencing and annotation.</title>
        <authorList>
            <consortium name="The Broad Institute Genomics Platform"/>
            <consortium name="The Broad Institute Genome Sequencing Center for Infectious Disease"/>
            <person name="Wu L."/>
            <person name="Ma J."/>
        </authorList>
    </citation>
    <scope>NUCLEOTIDE SEQUENCE [LARGE SCALE GENOMIC DNA]</scope>
    <source>
        <strain evidence="2 3">NBRC 111368</strain>
    </source>
</reference>
<dbReference type="InterPro" id="IPR002831">
    <property type="entry name" value="Tscrpt_reg_TrmB_N"/>
</dbReference>
<accession>A0ABD5RVT9</accession>
<dbReference type="PANTHER" id="PTHR34293">
    <property type="entry name" value="HTH-TYPE TRANSCRIPTIONAL REGULATOR TRMBL2"/>
    <property type="match status" value="1"/>
</dbReference>
<keyword evidence="3" id="KW-1185">Reference proteome</keyword>
<organism evidence="2 3">
    <name type="scientific">Halobium palmae</name>
    <dbReference type="NCBI Taxonomy" id="1776492"/>
    <lineage>
        <taxon>Archaea</taxon>
        <taxon>Methanobacteriati</taxon>
        <taxon>Methanobacteriota</taxon>
        <taxon>Stenosarchaea group</taxon>
        <taxon>Halobacteria</taxon>
        <taxon>Halobacteriales</taxon>
        <taxon>Haloferacaceae</taxon>
        <taxon>Halobium</taxon>
    </lineage>
</organism>
<dbReference type="InterPro" id="IPR036388">
    <property type="entry name" value="WH-like_DNA-bd_sf"/>
</dbReference>
<comment type="caution">
    <text evidence="2">The sequence shown here is derived from an EMBL/GenBank/DDBJ whole genome shotgun (WGS) entry which is preliminary data.</text>
</comment>
<dbReference type="Gene3D" id="1.10.10.10">
    <property type="entry name" value="Winged helix-like DNA-binding domain superfamily/Winged helix DNA-binding domain"/>
    <property type="match status" value="1"/>
</dbReference>
<sequence>MNRDSEAELFEALELTEYEQTTLQALLRLGRTTAPSLAEATGVPKARIYGVLESLADQGYVKIVPERPKRYVPKPPEEILDRATENRRQEFESFRSSVDEVRDEFLSTFGPLYEQASDELTPTEELFHVVDVGEPSEEETRMLYREADQHLHIMTKSFEYLPSVAPTLGEVSEDVEVRILFLHPEHLSESNRAVQRERLDELREVRPEAGVRFSEQLLPWRGTFVDPSLDYDSGKAVLLVEERDVPLHMRQAAITENESFVAGLERLFDLTWRYESATEYPD</sequence>
<feature type="domain" description="Transcription regulator TrmB N-terminal" evidence="1">
    <location>
        <begin position="12"/>
        <end position="77"/>
    </location>
</feature>
<protein>
    <submittedName>
        <fullName evidence="2">TrmB family transcriptional regulator</fullName>
    </submittedName>
</protein>
<dbReference type="Pfam" id="PF01978">
    <property type="entry name" value="TrmB"/>
    <property type="match status" value="1"/>
</dbReference>
<evidence type="ECO:0000259" key="1">
    <source>
        <dbReference type="Pfam" id="PF01978"/>
    </source>
</evidence>
<dbReference type="SUPFAM" id="SSF46785">
    <property type="entry name" value="Winged helix' DNA-binding domain"/>
    <property type="match status" value="1"/>
</dbReference>
<evidence type="ECO:0000313" key="3">
    <source>
        <dbReference type="Proteomes" id="UP001596328"/>
    </source>
</evidence>
<name>A0ABD5RVT9_9EURY</name>
<dbReference type="AlphaFoldDB" id="A0ABD5RVT9"/>
<evidence type="ECO:0000313" key="2">
    <source>
        <dbReference type="EMBL" id="MFC6723316.1"/>
    </source>
</evidence>
<dbReference type="PANTHER" id="PTHR34293:SF1">
    <property type="entry name" value="HTH-TYPE TRANSCRIPTIONAL REGULATOR TRMBL2"/>
    <property type="match status" value="1"/>
</dbReference>
<dbReference type="EMBL" id="JBHSWU010000011">
    <property type="protein sequence ID" value="MFC6723316.1"/>
    <property type="molecule type" value="Genomic_DNA"/>
</dbReference>
<gene>
    <name evidence="2" type="ORF">ACFQE1_02675</name>
</gene>
<proteinExistence type="predicted"/>
<dbReference type="InterPro" id="IPR036390">
    <property type="entry name" value="WH_DNA-bd_sf"/>
</dbReference>
<dbReference type="Proteomes" id="UP001596328">
    <property type="component" value="Unassembled WGS sequence"/>
</dbReference>
<dbReference type="InterPro" id="IPR051797">
    <property type="entry name" value="TrmB-like"/>
</dbReference>